<name>D1BE01_SANKS</name>
<dbReference type="HOGENOM" id="CLU_022305_0_1_11"/>
<evidence type="ECO:0000256" key="5">
    <source>
        <dbReference type="ARBA" id="ARBA00018995"/>
    </source>
</evidence>
<dbReference type="eggNOG" id="COG1760">
    <property type="taxonomic scope" value="Bacteria"/>
</dbReference>
<evidence type="ECO:0000256" key="3">
    <source>
        <dbReference type="ARBA" id="ARBA00008636"/>
    </source>
</evidence>
<evidence type="ECO:0000256" key="6">
    <source>
        <dbReference type="ARBA" id="ARBA00022432"/>
    </source>
</evidence>
<dbReference type="GO" id="GO:0003941">
    <property type="term" value="F:L-serine ammonia-lyase activity"/>
    <property type="evidence" value="ECO:0007669"/>
    <property type="project" value="UniProtKB-EC"/>
</dbReference>
<dbReference type="Pfam" id="PF03313">
    <property type="entry name" value="SDH_alpha"/>
    <property type="match status" value="1"/>
</dbReference>
<dbReference type="GO" id="GO:0006094">
    <property type="term" value="P:gluconeogenesis"/>
    <property type="evidence" value="ECO:0007669"/>
    <property type="project" value="UniProtKB-KW"/>
</dbReference>
<dbReference type="InterPro" id="IPR029009">
    <property type="entry name" value="ASB_dom_sf"/>
</dbReference>
<evidence type="ECO:0000256" key="12">
    <source>
        <dbReference type="ARBA" id="ARBA00041766"/>
    </source>
</evidence>
<comment type="similarity">
    <text evidence="3">Belongs to the iron-sulfur dependent L-serine dehydratase family.</text>
</comment>
<evidence type="ECO:0000259" key="15">
    <source>
        <dbReference type="Pfam" id="PF03315"/>
    </source>
</evidence>
<dbReference type="InterPro" id="IPR005131">
    <property type="entry name" value="Ser_deHydtase_bsu"/>
</dbReference>
<dbReference type="InterPro" id="IPR005130">
    <property type="entry name" value="Ser_deHydtase-like_asu"/>
</dbReference>
<evidence type="ECO:0000313" key="16">
    <source>
        <dbReference type="EMBL" id="ACZ23222.1"/>
    </source>
</evidence>
<evidence type="ECO:0000256" key="9">
    <source>
        <dbReference type="ARBA" id="ARBA00023004"/>
    </source>
</evidence>
<keyword evidence="17" id="KW-1185">Reference proteome</keyword>
<accession>D1BE01</accession>
<dbReference type="KEGG" id="ske:Sked_33270"/>
<dbReference type="InterPro" id="IPR004644">
    <property type="entry name" value="Fe-S_L-Ser_mono"/>
</dbReference>
<evidence type="ECO:0000256" key="2">
    <source>
        <dbReference type="ARBA" id="ARBA00004742"/>
    </source>
</evidence>
<comment type="pathway">
    <text evidence="2">Carbohydrate biosynthesis; gluconeogenesis.</text>
</comment>
<dbReference type="PANTHER" id="PTHR30182:SF1">
    <property type="entry name" value="L-SERINE DEHYDRATASE 1"/>
    <property type="match status" value="1"/>
</dbReference>
<dbReference type="GO" id="GO:0051539">
    <property type="term" value="F:4 iron, 4 sulfur cluster binding"/>
    <property type="evidence" value="ECO:0007669"/>
    <property type="project" value="UniProtKB-KW"/>
</dbReference>
<dbReference type="Gene3D" id="3.30.1330.90">
    <property type="entry name" value="D-3-phosphoglycerate dehydrogenase, domain 3"/>
    <property type="match status" value="1"/>
</dbReference>
<dbReference type="STRING" id="446469.Sked_33270"/>
<organism evidence="16 17">
    <name type="scientific">Sanguibacter keddieii (strain ATCC 51767 / DSM 10542 / NCFB 3025 / ST-74)</name>
    <dbReference type="NCBI Taxonomy" id="446469"/>
    <lineage>
        <taxon>Bacteria</taxon>
        <taxon>Bacillati</taxon>
        <taxon>Actinomycetota</taxon>
        <taxon>Actinomycetes</taxon>
        <taxon>Micrococcales</taxon>
        <taxon>Sanguibacteraceae</taxon>
        <taxon>Sanguibacter</taxon>
    </lineage>
</organism>
<feature type="domain" description="Serine dehydratase-like alpha subunit" evidence="14">
    <location>
        <begin position="237"/>
        <end position="500"/>
    </location>
</feature>
<dbReference type="EC" id="4.3.1.17" evidence="4"/>
<dbReference type="FunFam" id="3.30.1330.90:FF:000001">
    <property type="entry name" value="L-serine ammonia-lyase 1"/>
    <property type="match status" value="1"/>
</dbReference>
<keyword evidence="7" id="KW-0004">4Fe-4S</keyword>
<dbReference type="PANTHER" id="PTHR30182">
    <property type="entry name" value="L-SERINE DEHYDRATASE"/>
    <property type="match status" value="1"/>
</dbReference>
<keyword evidence="8" id="KW-0479">Metal-binding</keyword>
<dbReference type="Proteomes" id="UP000000322">
    <property type="component" value="Chromosome"/>
</dbReference>
<keyword evidence="10" id="KW-0411">Iron-sulfur</keyword>
<comment type="catalytic activity">
    <reaction evidence="13">
        <text>L-serine = pyruvate + NH4(+)</text>
        <dbReference type="Rhea" id="RHEA:19169"/>
        <dbReference type="ChEBI" id="CHEBI:15361"/>
        <dbReference type="ChEBI" id="CHEBI:28938"/>
        <dbReference type="ChEBI" id="CHEBI:33384"/>
        <dbReference type="EC" id="4.3.1.17"/>
    </reaction>
</comment>
<evidence type="ECO:0000313" key="17">
    <source>
        <dbReference type="Proteomes" id="UP000000322"/>
    </source>
</evidence>
<dbReference type="OrthoDB" id="9805537at2"/>
<comment type="cofactor">
    <cofactor evidence="1">
        <name>[4Fe-4S] cluster</name>
        <dbReference type="ChEBI" id="CHEBI:49883"/>
    </cofactor>
</comment>
<dbReference type="SUPFAM" id="SSF143548">
    <property type="entry name" value="Serine metabolism enzymes domain"/>
    <property type="match status" value="1"/>
</dbReference>
<dbReference type="RefSeq" id="WP_012868290.1">
    <property type="nucleotide sequence ID" value="NC_013521.1"/>
</dbReference>
<protein>
    <recommendedName>
        <fullName evidence="5">L-serine dehydratase</fullName>
        <ecNumber evidence="4">4.3.1.17</ecNumber>
    </recommendedName>
    <alternativeName>
        <fullName evidence="12">L-serine deaminase</fullName>
    </alternativeName>
</protein>
<dbReference type="Pfam" id="PF03315">
    <property type="entry name" value="SDH_beta"/>
    <property type="match status" value="1"/>
</dbReference>
<evidence type="ECO:0000256" key="1">
    <source>
        <dbReference type="ARBA" id="ARBA00001966"/>
    </source>
</evidence>
<feature type="domain" description="Serine dehydratase beta chain" evidence="15">
    <location>
        <begin position="20"/>
        <end position="176"/>
    </location>
</feature>
<evidence type="ECO:0000256" key="4">
    <source>
        <dbReference type="ARBA" id="ARBA00012093"/>
    </source>
</evidence>
<keyword evidence="11" id="KW-0456">Lyase</keyword>
<gene>
    <name evidence="16" type="ordered locus">Sked_33270</name>
</gene>
<sequence>MSPLATVAGSSRMVADQPLSVFDMFRIGIGPSSSHTVGPMRAAKTFVDELLGASSGRETSAPVVARVHVELFGSLGATGRGHGTDRAVLLGLVGHEPQSVATPVVEAILDDVHAAGALRLLDRVEVPFDLDHDVEFLPRTVLPFHPNGLRISALAPDGAVLLRRTYFSVGGGFVVPDPEDEADQKSTGTDPADETAVLADAPAVASPVTLLGTEGSSPAAPWPFTCADDLLAVCATSGLGVAGVMLANESITRTPERVGTELLDIWHAMDDCIDAGCGATGTLPGGLKVPRRAHALHRALLAEGANDDPLRAMDWVNLYALAVNEENASGHRVVTAPTNGAAGIVPAVLRYYRAFVPGADDAGTVRFLLAAGAIGIIIKTNASIAGAEVGCQGEVGSACAMAAAGLAEVLGGTALQVENAAEIAMEHNLGLTCDPIGGLVQIPCIERNAIGAVKAINAARMALRGDGRHTVSLDAVIETMRQTGADMHSKYKETSLGGLAVNYVEC</sequence>
<dbReference type="EMBL" id="CP001819">
    <property type="protein sequence ID" value="ACZ23222.1"/>
    <property type="molecule type" value="Genomic_DNA"/>
</dbReference>
<evidence type="ECO:0000256" key="13">
    <source>
        <dbReference type="ARBA" id="ARBA00049406"/>
    </source>
</evidence>
<evidence type="ECO:0000259" key="14">
    <source>
        <dbReference type="Pfam" id="PF03313"/>
    </source>
</evidence>
<dbReference type="GO" id="GO:0046872">
    <property type="term" value="F:metal ion binding"/>
    <property type="evidence" value="ECO:0007669"/>
    <property type="project" value="UniProtKB-KW"/>
</dbReference>
<dbReference type="InterPro" id="IPR051318">
    <property type="entry name" value="Fe-S_L-Ser"/>
</dbReference>
<evidence type="ECO:0000256" key="10">
    <source>
        <dbReference type="ARBA" id="ARBA00023014"/>
    </source>
</evidence>
<dbReference type="NCBIfam" id="TIGR00720">
    <property type="entry name" value="sda_mono"/>
    <property type="match status" value="1"/>
</dbReference>
<dbReference type="AlphaFoldDB" id="D1BE01"/>
<proteinExistence type="inferred from homology"/>
<keyword evidence="9" id="KW-0408">Iron</keyword>
<keyword evidence="6" id="KW-0312">Gluconeogenesis</keyword>
<evidence type="ECO:0000256" key="11">
    <source>
        <dbReference type="ARBA" id="ARBA00023239"/>
    </source>
</evidence>
<reference evidence="16 17" key="1">
    <citation type="journal article" date="2009" name="Stand. Genomic Sci.">
        <title>Complete genome sequence of Sanguibacter keddieii type strain (ST-74).</title>
        <authorList>
            <person name="Ivanova N."/>
            <person name="Sikorski J."/>
            <person name="Sims D."/>
            <person name="Brettin T."/>
            <person name="Detter J.C."/>
            <person name="Han C."/>
            <person name="Lapidus A."/>
            <person name="Copeland A."/>
            <person name="Glavina Del Rio T."/>
            <person name="Nolan M."/>
            <person name="Chen F."/>
            <person name="Lucas S."/>
            <person name="Tice H."/>
            <person name="Cheng J.F."/>
            <person name="Bruce D."/>
            <person name="Goodwin L."/>
            <person name="Pitluck S."/>
            <person name="Pati A."/>
            <person name="Mavromatis K."/>
            <person name="Chen A."/>
            <person name="Palaniappan K."/>
            <person name="D'haeseleer P."/>
            <person name="Chain P."/>
            <person name="Bristow J."/>
            <person name="Eisen J.A."/>
            <person name="Markowitz V."/>
            <person name="Hugenholtz P."/>
            <person name="Goker M."/>
            <person name="Pukall R."/>
            <person name="Klenk H.P."/>
            <person name="Kyrpides N.C."/>
        </authorList>
    </citation>
    <scope>NUCLEOTIDE SEQUENCE [LARGE SCALE GENOMIC DNA]</scope>
    <source>
        <strain evidence="17">ATCC 51767 / DSM 10542 / NCFB 3025 / ST-74</strain>
    </source>
</reference>
<evidence type="ECO:0000256" key="8">
    <source>
        <dbReference type="ARBA" id="ARBA00022723"/>
    </source>
</evidence>
<evidence type="ECO:0000256" key="7">
    <source>
        <dbReference type="ARBA" id="ARBA00022485"/>
    </source>
</evidence>